<reference evidence="2 3" key="1">
    <citation type="journal article" date="2019" name="New Phytol.">
        <title>Comparative genomics reveals unique wood-decay strategies and fruiting body development in the Schizophyllaceae.</title>
        <authorList>
            <person name="Almasi E."/>
            <person name="Sahu N."/>
            <person name="Krizsan K."/>
            <person name="Balint B."/>
            <person name="Kovacs G.M."/>
            <person name="Kiss B."/>
            <person name="Cseklye J."/>
            <person name="Drula E."/>
            <person name="Henrissat B."/>
            <person name="Nagy I."/>
            <person name="Chovatia M."/>
            <person name="Adam C."/>
            <person name="LaButti K."/>
            <person name="Lipzen A."/>
            <person name="Riley R."/>
            <person name="Grigoriev I.V."/>
            <person name="Nagy L.G."/>
        </authorList>
    </citation>
    <scope>NUCLEOTIDE SEQUENCE [LARGE SCALE GENOMIC DNA]</scope>
    <source>
        <strain evidence="2 3">NL-1724</strain>
    </source>
</reference>
<protein>
    <submittedName>
        <fullName evidence="2">Uncharacterized protein</fullName>
    </submittedName>
</protein>
<gene>
    <name evidence="2" type="ORF">BD626DRAFT_419739</name>
</gene>
<dbReference type="AlphaFoldDB" id="A0A550BRP7"/>
<name>A0A550BRP7_9AGAR</name>
<comment type="caution">
    <text evidence="2">The sequence shown here is derived from an EMBL/GenBank/DDBJ whole genome shotgun (WGS) entry which is preliminary data.</text>
</comment>
<dbReference type="Proteomes" id="UP000320762">
    <property type="component" value="Unassembled WGS sequence"/>
</dbReference>
<dbReference type="OrthoDB" id="2965534at2759"/>
<feature type="compositionally biased region" description="Polar residues" evidence="1">
    <location>
        <begin position="37"/>
        <end position="46"/>
    </location>
</feature>
<dbReference type="STRING" id="97359.A0A550BRP7"/>
<evidence type="ECO:0000313" key="2">
    <source>
        <dbReference type="EMBL" id="TRM55224.1"/>
    </source>
</evidence>
<keyword evidence="3" id="KW-1185">Reference proteome</keyword>
<dbReference type="EMBL" id="VDMD01000232">
    <property type="protein sequence ID" value="TRM55224.1"/>
    <property type="molecule type" value="Genomic_DNA"/>
</dbReference>
<evidence type="ECO:0000313" key="3">
    <source>
        <dbReference type="Proteomes" id="UP000320762"/>
    </source>
</evidence>
<evidence type="ECO:0000256" key="1">
    <source>
        <dbReference type="SAM" id="MobiDB-lite"/>
    </source>
</evidence>
<feature type="compositionally biased region" description="Low complexity" evidence="1">
    <location>
        <begin position="21"/>
        <end position="31"/>
    </location>
</feature>
<sequence>MEEEDDDPDAALDEEDPPASSPASAPSPRAPFDGDSDSLNRARNQPPSCPADALPWFQNIFDVVNRPELGDDYYHLLRAWTVLESNHGFDINKGATLTVPGAPAKPTALTAWINGGRRAKKPIILTEVKSFEREMWAWWNGLQPDWRERDAAGYPTHKMVEGGSWGVLAVNGQNGLASAVACLCWWGLSLGDKPRASWARCVADVTWVCQHVSA</sequence>
<feature type="region of interest" description="Disordered" evidence="1">
    <location>
        <begin position="1"/>
        <end position="50"/>
    </location>
</feature>
<organism evidence="2 3">
    <name type="scientific">Schizophyllum amplum</name>
    <dbReference type="NCBI Taxonomy" id="97359"/>
    <lineage>
        <taxon>Eukaryota</taxon>
        <taxon>Fungi</taxon>
        <taxon>Dikarya</taxon>
        <taxon>Basidiomycota</taxon>
        <taxon>Agaricomycotina</taxon>
        <taxon>Agaricomycetes</taxon>
        <taxon>Agaricomycetidae</taxon>
        <taxon>Agaricales</taxon>
        <taxon>Schizophyllaceae</taxon>
        <taxon>Schizophyllum</taxon>
    </lineage>
</organism>
<accession>A0A550BRP7</accession>
<feature type="compositionally biased region" description="Acidic residues" evidence="1">
    <location>
        <begin position="1"/>
        <end position="17"/>
    </location>
</feature>
<proteinExistence type="predicted"/>